<protein>
    <submittedName>
        <fullName evidence="2">Uncharacterized protein</fullName>
    </submittedName>
</protein>
<keyword evidence="3" id="KW-1185">Reference proteome</keyword>
<keyword evidence="1" id="KW-0472">Membrane</keyword>
<feature type="transmembrane region" description="Helical" evidence="1">
    <location>
        <begin position="24"/>
        <end position="45"/>
    </location>
</feature>
<feature type="transmembrane region" description="Helical" evidence="1">
    <location>
        <begin position="65"/>
        <end position="87"/>
    </location>
</feature>
<keyword evidence="1" id="KW-0812">Transmembrane</keyword>
<dbReference type="Proteomes" id="UP001500218">
    <property type="component" value="Unassembled WGS sequence"/>
</dbReference>
<dbReference type="EMBL" id="BAAALT010000122">
    <property type="protein sequence ID" value="GAA1813322.1"/>
    <property type="molecule type" value="Genomic_DNA"/>
</dbReference>
<feature type="transmembrane region" description="Helical" evidence="1">
    <location>
        <begin position="161"/>
        <end position="184"/>
    </location>
</feature>
<evidence type="ECO:0000313" key="2">
    <source>
        <dbReference type="EMBL" id="GAA1813322.1"/>
    </source>
</evidence>
<dbReference type="RefSeq" id="WP_344133736.1">
    <property type="nucleotide sequence ID" value="NZ_BAAALT010000122.1"/>
</dbReference>
<evidence type="ECO:0000256" key="1">
    <source>
        <dbReference type="SAM" id="Phobius"/>
    </source>
</evidence>
<sequence>MTHPTPGDPQATDAARRPDSRRDALAVVVVIAAFTVAGQQLQLLVEYVASLALPDAEVVLALAPGGLPGVIGTSACWLTVGVAVALGRQGPATACAWVGVIIVTCGASPWIVMLLAAAPDLALVAAIWPLTLGIGAAGALSVRGAVARGHAVLGRRGLTRLLVAGAVIACSGVVVLLLFMLRGWVVPGPLLAVAAVVVTILVPLALVVAAVAGIEPRTRGRVHAVLGAAVVAYAGVQFLLPLPLALTLQQLAR</sequence>
<feature type="transmembrane region" description="Helical" evidence="1">
    <location>
        <begin position="224"/>
        <end position="246"/>
    </location>
</feature>
<reference evidence="3" key="1">
    <citation type="journal article" date="2019" name="Int. J. Syst. Evol. Microbiol.">
        <title>The Global Catalogue of Microorganisms (GCM) 10K type strain sequencing project: providing services to taxonomists for standard genome sequencing and annotation.</title>
        <authorList>
            <consortium name="The Broad Institute Genomics Platform"/>
            <consortium name="The Broad Institute Genome Sequencing Center for Infectious Disease"/>
            <person name="Wu L."/>
            <person name="Ma J."/>
        </authorList>
    </citation>
    <scope>NUCLEOTIDE SEQUENCE [LARGE SCALE GENOMIC DNA]</scope>
    <source>
        <strain evidence="3">JCM 13250</strain>
    </source>
</reference>
<keyword evidence="1" id="KW-1133">Transmembrane helix</keyword>
<feature type="transmembrane region" description="Helical" evidence="1">
    <location>
        <begin position="190"/>
        <end position="212"/>
    </location>
</feature>
<gene>
    <name evidence="2" type="ORF">GCM10009682_38110</name>
</gene>
<accession>A0ABP4YHP1</accession>
<comment type="caution">
    <text evidence="2">The sequence shown here is derived from an EMBL/GenBank/DDBJ whole genome shotgun (WGS) entry which is preliminary data.</text>
</comment>
<proteinExistence type="predicted"/>
<feature type="transmembrane region" description="Helical" evidence="1">
    <location>
        <begin position="121"/>
        <end position="140"/>
    </location>
</feature>
<organism evidence="2 3">
    <name type="scientific">Luedemannella flava</name>
    <dbReference type="NCBI Taxonomy" id="349316"/>
    <lineage>
        <taxon>Bacteria</taxon>
        <taxon>Bacillati</taxon>
        <taxon>Actinomycetota</taxon>
        <taxon>Actinomycetes</taxon>
        <taxon>Micromonosporales</taxon>
        <taxon>Micromonosporaceae</taxon>
        <taxon>Luedemannella</taxon>
    </lineage>
</organism>
<evidence type="ECO:0000313" key="3">
    <source>
        <dbReference type="Proteomes" id="UP001500218"/>
    </source>
</evidence>
<name>A0ABP4YHP1_9ACTN</name>
<feature type="transmembrane region" description="Helical" evidence="1">
    <location>
        <begin position="94"/>
        <end position="115"/>
    </location>
</feature>